<dbReference type="InterPro" id="IPR011006">
    <property type="entry name" value="CheY-like_superfamily"/>
</dbReference>
<evidence type="ECO:0000256" key="5">
    <source>
        <dbReference type="PROSITE-ProRule" id="PRU01091"/>
    </source>
</evidence>
<reference evidence="8 9" key="1">
    <citation type="submission" date="2020-08" db="EMBL/GenBank/DDBJ databases">
        <authorList>
            <person name="Liu C."/>
            <person name="Sun Q."/>
        </authorList>
    </citation>
    <scope>NUCLEOTIDE SEQUENCE [LARGE SCALE GENOMIC DNA]</scope>
    <source>
        <strain evidence="8 9">NSJ-22</strain>
    </source>
</reference>
<dbReference type="InterPro" id="IPR039420">
    <property type="entry name" value="WalR-like"/>
</dbReference>
<dbReference type="SUPFAM" id="SSF52172">
    <property type="entry name" value="CheY-like"/>
    <property type="match status" value="1"/>
</dbReference>
<evidence type="ECO:0000256" key="1">
    <source>
        <dbReference type="ARBA" id="ARBA00023015"/>
    </source>
</evidence>
<dbReference type="Pfam" id="PF00072">
    <property type="entry name" value="Response_reg"/>
    <property type="match status" value="1"/>
</dbReference>
<dbReference type="Gene3D" id="3.40.50.2300">
    <property type="match status" value="1"/>
</dbReference>
<feature type="modified residue" description="4-aspartylphosphate" evidence="4">
    <location>
        <position position="54"/>
    </location>
</feature>
<keyword evidence="9" id="KW-1185">Reference proteome</keyword>
<evidence type="ECO:0000256" key="2">
    <source>
        <dbReference type="ARBA" id="ARBA00023125"/>
    </source>
</evidence>
<evidence type="ECO:0000256" key="4">
    <source>
        <dbReference type="PROSITE-ProRule" id="PRU00169"/>
    </source>
</evidence>
<feature type="domain" description="OmpR/PhoB-type" evidence="7">
    <location>
        <begin position="127"/>
        <end position="225"/>
    </location>
</feature>
<comment type="caution">
    <text evidence="8">The sequence shown here is derived from an EMBL/GenBank/DDBJ whole genome shotgun (WGS) entry which is preliminary data.</text>
</comment>
<dbReference type="InterPro" id="IPR001789">
    <property type="entry name" value="Sig_transdc_resp-reg_receiver"/>
</dbReference>
<keyword evidence="2 5" id="KW-0238">DNA-binding</keyword>
<accession>A0ABR7K7S5</accession>
<protein>
    <submittedName>
        <fullName evidence="8">Response regulator transcription factor</fullName>
    </submittedName>
</protein>
<evidence type="ECO:0000256" key="3">
    <source>
        <dbReference type="ARBA" id="ARBA00023163"/>
    </source>
</evidence>
<dbReference type="EMBL" id="JACRWG010000001">
    <property type="protein sequence ID" value="MBC6008752.1"/>
    <property type="molecule type" value="Genomic_DNA"/>
</dbReference>
<dbReference type="PANTHER" id="PTHR48111:SF43">
    <property type="entry name" value="STAGE 0 SPORULATION PROTEIN A HOMOLOG"/>
    <property type="match status" value="1"/>
</dbReference>
<dbReference type="PROSITE" id="PS50110">
    <property type="entry name" value="RESPONSE_REGULATORY"/>
    <property type="match status" value="1"/>
</dbReference>
<dbReference type="Pfam" id="PF00486">
    <property type="entry name" value="Trans_reg_C"/>
    <property type="match status" value="1"/>
</dbReference>
<evidence type="ECO:0000313" key="8">
    <source>
        <dbReference type="EMBL" id="MBC6008752.1"/>
    </source>
</evidence>
<dbReference type="Proteomes" id="UP000603474">
    <property type="component" value="Unassembled WGS sequence"/>
</dbReference>
<evidence type="ECO:0000259" key="6">
    <source>
        <dbReference type="PROSITE" id="PS50110"/>
    </source>
</evidence>
<dbReference type="PANTHER" id="PTHR48111">
    <property type="entry name" value="REGULATOR OF RPOS"/>
    <property type="match status" value="1"/>
</dbReference>
<dbReference type="Gene3D" id="1.10.10.10">
    <property type="entry name" value="Winged helix-like DNA-binding domain superfamily/Winged helix DNA-binding domain"/>
    <property type="match status" value="1"/>
</dbReference>
<evidence type="ECO:0000313" key="9">
    <source>
        <dbReference type="Proteomes" id="UP000603474"/>
    </source>
</evidence>
<gene>
    <name evidence="8" type="ORF">H8909_00530</name>
</gene>
<dbReference type="SMART" id="SM00448">
    <property type="entry name" value="REC"/>
    <property type="match status" value="1"/>
</dbReference>
<dbReference type="SUPFAM" id="SSF46894">
    <property type="entry name" value="C-terminal effector domain of the bipartite response regulators"/>
    <property type="match status" value="1"/>
</dbReference>
<dbReference type="SMART" id="SM00862">
    <property type="entry name" value="Trans_reg_C"/>
    <property type="match status" value="1"/>
</dbReference>
<evidence type="ECO:0000259" key="7">
    <source>
        <dbReference type="PROSITE" id="PS51755"/>
    </source>
</evidence>
<keyword evidence="4" id="KW-0597">Phosphoprotein</keyword>
<name>A0ABR7K7S5_9FIRM</name>
<dbReference type="InterPro" id="IPR016032">
    <property type="entry name" value="Sig_transdc_resp-reg_C-effctor"/>
</dbReference>
<dbReference type="PROSITE" id="PS51755">
    <property type="entry name" value="OMPR_PHOB"/>
    <property type="match status" value="1"/>
</dbReference>
<dbReference type="RefSeq" id="WP_187011488.1">
    <property type="nucleotide sequence ID" value="NZ_JACRWG010000001.1"/>
</dbReference>
<feature type="DNA-binding region" description="OmpR/PhoB-type" evidence="5">
    <location>
        <begin position="127"/>
        <end position="225"/>
    </location>
</feature>
<keyword evidence="1" id="KW-0805">Transcription regulation</keyword>
<organism evidence="8 9">
    <name type="scientific">Catenibacterium faecis</name>
    <dbReference type="NCBI Taxonomy" id="2764323"/>
    <lineage>
        <taxon>Bacteria</taxon>
        <taxon>Bacillati</taxon>
        <taxon>Bacillota</taxon>
        <taxon>Erysipelotrichia</taxon>
        <taxon>Erysipelotrichales</taxon>
        <taxon>Coprobacillaceae</taxon>
        <taxon>Catenibacterium</taxon>
    </lineage>
</organism>
<dbReference type="InterPro" id="IPR001867">
    <property type="entry name" value="OmpR/PhoB-type_DNA-bd"/>
</dbReference>
<keyword evidence="3" id="KW-0804">Transcription</keyword>
<sequence length="225" mass="26558">MYDITILIVEDDKILANEFKEYLNKYGYQVNLIENFSKVLNECMNICPDLILMDINLPFYDGFYWCSKIREYSQVPMIFISSRNSDNDKIMAIAQGGDDYVEKPFNLPVLRAKIEAITRRTYQYKVNQKIYIKDNIFYDYSNNCIYFKNEKVDLTKSENIIIKVLLEEKDKVVSRNALMDELWNTDEFISDNTLTVLISRLRLKLKDVIGDELICTKKGQGYYIE</sequence>
<dbReference type="InterPro" id="IPR036388">
    <property type="entry name" value="WH-like_DNA-bd_sf"/>
</dbReference>
<proteinExistence type="predicted"/>
<dbReference type="CDD" id="cd00383">
    <property type="entry name" value="trans_reg_C"/>
    <property type="match status" value="1"/>
</dbReference>
<feature type="domain" description="Response regulatory" evidence="6">
    <location>
        <begin position="5"/>
        <end position="118"/>
    </location>
</feature>